<sequence>MWYQPPYLELCPDHVKVNDLPTYIDQMPPELMSSVFELLFPDTDHSIAGDPSWSTVQDPSWRLDGGDIAAQSILGVSRKWNAIATERMKPLTPEINVTTEEVRMFRGRIRARCDRPDWQLPDLAKSVRLERFGTFDVLIYYTRDEPPLGPASVEDLQFVRLVLHIQMVVAMLRGLPQAVRHLRVNFLVRNVDTGVTADTLLEWAVLLFEPFRGLGNVQQAVVGRVGFLDAANECAVPEAPDQTLTARGRSRLAEYSTEWSGDVQSGVESDTLGWTEAMLQVWMKDARIVNRLRESLKELTPSGATNGTSLDILRRHLSGMRTLQLRCAVACLRKDISGFRRAVLKKELLVDHHRATLELVKKLHHDQTELVLNRQKRLKAAIEELEQQDREGQSEEDALRVTTAANEAL</sequence>
<evidence type="ECO:0008006" key="4">
    <source>
        <dbReference type="Google" id="ProtNLM"/>
    </source>
</evidence>
<dbReference type="Proteomes" id="UP001172684">
    <property type="component" value="Unassembled WGS sequence"/>
</dbReference>
<name>A0ABQ9NIV7_9PEZI</name>
<gene>
    <name evidence="2" type="ORF">H2201_008469</name>
</gene>
<evidence type="ECO:0000313" key="2">
    <source>
        <dbReference type="EMBL" id="KAJ9656642.1"/>
    </source>
</evidence>
<protein>
    <recommendedName>
        <fullName evidence="4">F-box domain-containing protein</fullName>
    </recommendedName>
</protein>
<evidence type="ECO:0000313" key="3">
    <source>
        <dbReference type="Proteomes" id="UP001172684"/>
    </source>
</evidence>
<feature type="compositionally biased region" description="Basic and acidic residues" evidence="1">
    <location>
        <begin position="387"/>
        <end position="399"/>
    </location>
</feature>
<feature type="region of interest" description="Disordered" evidence="1">
    <location>
        <begin position="386"/>
        <end position="409"/>
    </location>
</feature>
<keyword evidence="3" id="KW-1185">Reference proteome</keyword>
<dbReference type="EMBL" id="JAPDRL010000119">
    <property type="protein sequence ID" value="KAJ9656642.1"/>
    <property type="molecule type" value="Genomic_DNA"/>
</dbReference>
<comment type="caution">
    <text evidence="2">The sequence shown here is derived from an EMBL/GenBank/DDBJ whole genome shotgun (WGS) entry which is preliminary data.</text>
</comment>
<proteinExistence type="predicted"/>
<reference evidence="2" key="1">
    <citation type="submission" date="2022-10" db="EMBL/GenBank/DDBJ databases">
        <title>Culturing micro-colonial fungi from biological soil crusts in the Mojave desert and describing Neophaeococcomyces mojavensis, and introducing the new genera and species Taxawa tesnikishii.</title>
        <authorList>
            <person name="Kurbessoian T."/>
            <person name="Stajich J.E."/>
        </authorList>
    </citation>
    <scope>NUCLEOTIDE SEQUENCE</scope>
    <source>
        <strain evidence="2">TK_1</strain>
    </source>
</reference>
<organism evidence="2 3">
    <name type="scientific">Coniosporium apollinis</name>
    <dbReference type="NCBI Taxonomy" id="61459"/>
    <lineage>
        <taxon>Eukaryota</taxon>
        <taxon>Fungi</taxon>
        <taxon>Dikarya</taxon>
        <taxon>Ascomycota</taxon>
        <taxon>Pezizomycotina</taxon>
        <taxon>Dothideomycetes</taxon>
        <taxon>Dothideomycetes incertae sedis</taxon>
        <taxon>Coniosporium</taxon>
    </lineage>
</organism>
<accession>A0ABQ9NIV7</accession>
<evidence type="ECO:0000256" key="1">
    <source>
        <dbReference type="SAM" id="MobiDB-lite"/>
    </source>
</evidence>